<dbReference type="EMBL" id="ML976724">
    <property type="protein sequence ID" value="KAF1968110.1"/>
    <property type="molecule type" value="Genomic_DNA"/>
</dbReference>
<dbReference type="GO" id="GO:0005739">
    <property type="term" value="C:mitochondrion"/>
    <property type="evidence" value="ECO:0007669"/>
    <property type="project" value="TreeGrafter"/>
</dbReference>
<keyword evidence="3" id="KW-1185">Reference proteome</keyword>
<proteinExistence type="predicted"/>
<name>A0A6A5UUN6_9PLEO</name>
<sequence>MLHSSFWHHGASELPLPVWWASPPALDHATGDHENDRSKSATRPPEAPLLDFLYPEKTLAFIRRLSAYGVDAADLRRRAMFGAGARQYSTSQWSPPGEGEGDHLDDLEAIRAKEEMDELLLHSTADDALRQLLWSNPAGKQELAWHLYSALTEPAPSVDFLCDTLDYLGDSDLTRTANRVLQVFDRIPPEKRRSSSYRIAVTAYVALKMVGPAIQLLEQASERFDPSRAGIDAVLKRTIQDDQWDLSLRVFKMFLKSADRNQLNLEAWRAFDHDRHWGPIFGQAREVLEPVEHLRNFLDHVEQFNHELNATKFDQRALRFFAQGYVPGVMSEVLNTPDPNEDYIYEFFSNLFRDIRARGIPTWTLYDYIIPAFLRMPRYRAYTHRRKIFLDLYMGWRQEHLDGHCNPPSRRVIYNLITQHGRHMSYNRVNAMVEDLRTFHPQDTFKLPIIRYLLRFYAKNGMVDRAQEFFQILQTGYPTVIDVRDLSLLTYAYARRVDVPGAIHQFKRITDEFNLVPDTGCWNTLLYAFTRADDLDGALECFNNCLESGVKPDLQTFGPILDLCAGRGDVEAFEALFSRAKQLNVPVETDRRARSGYVQVFLAAGDPEGAEQIALGILHSWQAGTFVNEQVTHVWNMLISHHAVARNLADSRRIYNQMVANKIPLNSWTYAALMRSMVESGLTSAAYKILRVTMPAHDIRVHAFHYSLVIGGYLRENQIQRARRVYHRMKAVRVNPTPASRQQELLYKGMQDLLNLREEKNKDPRALLVGVEEQLRRSLLSDYGQEIANDEPKFNRYIDSPELNNVPQGYFAIVVMLYTARGAYDIAKELIAKANKAQANEQNYSAPIALLTAAIEAQGRAGDHEEVERSWELVRTEANRLVKAFYQVMHPEPPKPEFDSIVDPVLKERFEAARIATNRRQILFRATRVYIRSLCAQDTPEALQRAQRTLHSLLSNGFVVDNLTWNEFIQHLAIRDRIIDAFTACEMYLMPSFPGWASLSPVYIQHYRRGYNWMELRHYEVKRTSIIPRYKTLVVLAAAHAKVVRDEMEGVGFNPELGGWAKDVLEQVAPLTIRAIETMPRTGDPLQRRYLSAL</sequence>
<reference evidence="2" key="1">
    <citation type="journal article" date="2020" name="Stud. Mycol.">
        <title>101 Dothideomycetes genomes: a test case for predicting lifestyles and emergence of pathogens.</title>
        <authorList>
            <person name="Haridas S."/>
            <person name="Albert R."/>
            <person name="Binder M."/>
            <person name="Bloem J."/>
            <person name="Labutti K."/>
            <person name="Salamov A."/>
            <person name="Andreopoulos B."/>
            <person name="Baker S."/>
            <person name="Barry K."/>
            <person name="Bills G."/>
            <person name="Bluhm B."/>
            <person name="Cannon C."/>
            <person name="Castanera R."/>
            <person name="Culley D."/>
            <person name="Daum C."/>
            <person name="Ezra D."/>
            <person name="Gonzalez J."/>
            <person name="Henrissat B."/>
            <person name="Kuo A."/>
            <person name="Liang C."/>
            <person name="Lipzen A."/>
            <person name="Lutzoni F."/>
            <person name="Magnuson J."/>
            <person name="Mondo S."/>
            <person name="Nolan M."/>
            <person name="Ohm R."/>
            <person name="Pangilinan J."/>
            <person name="Park H.-J."/>
            <person name="Ramirez L."/>
            <person name="Alfaro M."/>
            <person name="Sun H."/>
            <person name="Tritt A."/>
            <person name="Yoshinaga Y."/>
            <person name="Zwiers L.-H."/>
            <person name="Turgeon B."/>
            <person name="Goodwin S."/>
            <person name="Spatafora J."/>
            <person name="Crous P."/>
            <person name="Grigoriev I."/>
        </authorList>
    </citation>
    <scope>NUCLEOTIDE SEQUENCE</scope>
    <source>
        <strain evidence="2">CBS 107.79</strain>
    </source>
</reference>
<dbReference type="PANTHER" id="PTHR47934:SF6">
    <property type="entry name" value="MITOCHONDRIAL GROUP I INTRON SPLICING FACTOR CCM1-RELATED"/>
    <property type="match status" value="1"/>
</dbReference>
<accession>A0A6A5UUN6</accession>
<dbReference type="GO" id="GO:0006396">
    <property type="term" value="P:RNA processing"/>
    <property type="evidence" value="ECO:0007669"/>
    <property type="project" value="TreeGrafter"/>
</dbReference>
<dbReference type="GO" id="GO:0007005">
    <property type="term" value="P:mitochondrion organization"/>
    <property type="evidence" value="ECO:0007669"/>
    <property type="project" value="TreeGrafter"/>
</dbReference>
<dbReference type="AlphaFoldDB" id="A0A6A5UUN6"/>
<dbReference type="OrthoDB" id="185373at2759"/>
<dbReference type="Gene3D" id="1.25.40.10">
    <property type="entry name" value="Tetratricopeptide repeat domain"/>
    <property type="match status" value="2"/>
</dbReference>
<dbReference type="Pfam" id="PF01535">
    <property type="entry name" value="PPR"/>
    <property type="match status" value="1"/>
</dbReference>
<dbReference type="InterPro" id="IPR051114">
    <property type="entry name" value="Mito_RNA_Proc_CCM1"/>
</dbReference>
<dbReference type="PANTHER" id="PTHR47934">
    <property type="entry name" value="PENTATRICOPEPTIDE REPEAT-CONTAINING PROTEIN PET309, MITOCHONDRIAL"/>
    <property type="match status" value="1"/>
</dbReference>
<dbReference type="Pfam" id="PF13812">
    <property type="entry name" value="PPR_3"/>
    <property type="match status" value="1"/>
</dbReference>
<evidence type="ECO:0008006" key="4">
    <source>
        <dbReference type="Google" id="ProtNLM"/>
    </source>
</evidence>
<organism evidence="2 3">
    <name type="scientific">Bimuria novae-zelandiae CBS 107.79</name>
    <dbReference type="NCBI Taxonomy" id="1447943"/>
    <lineage>
        <taxon>Eukaryota</taxon>
        <taxon>Fungi</taxon>
        <taxon>Dikarya</taxon>
        <taxon>Ascomycota</taxon>
        <taxon>Pezizomycotina</taxon>
        <taxon>Dothideomycetes</taxon>
        <taxon>Pleosporomycetidae</taxon>
        <taxon>Pleosporales</taxon>
        <taxon>Massarineae</taxon>
        <taxon>Didymosphaeriaceae</taxon>
        <taxon>Bimuria</taxon>
    </lineage>
</organism>
<evidence type="ECO:0000256" key="1">
    <source>
        <dbReference type="PROSITE-ProRule" id="PRU00708"/>
    </source>
</evidence>
<evidence type="ECO:0000313" key="3">
    <source>
        <dbReference type="Proteomes" id="UP000800036"/>
    </source>
</evidence>
<feature type="repeat" description="PPR" evidence="1">
    <location>
        <begin position="702"/>
        <end position="736"/>
    </location>
</feature>
<dbReference type="InterPro" id="IPR011990">
    <property type="entry name" value="TPR-like_helical_dom_sf"/>
</dbReference>
<dbReference type="PROSITE" id="PS51375">
    <property type="entry name" value="PPR"/>
    <property type="match status" value="2"/>
</dbReference>
<dbReference type="GO" id="GO:0003729">
    <property type="term" value="F:mRNA binding"/>
    <property type="evidence" value="ECO:0007669"/>
    <property type="project" value="TreeGrafter"/>
</dbReference>
<feature type="repeat" description="PPR" evidence="1">
    <location>
        <begin position="518"/>
        <end position="552"/>
    </location>
</feature>
<protein>
    <recommendedName>
        <fullName evidence="4">TPR-like protein</fullName>
    </recommendedName>
</protein>
<dbReference type="InterPro" id="IPR002885">
    <property type="entry name" value="PPR_rpt"/>
</dbReference>
<evidence type="ECO:0000313" key="2">
    <source>
        <dbReference type="EMBL" id="KAF1968110.1"/>
    </source>
</evidence>
<dbReference type="NCBIfam" id="TIGR00756">
    <property type="entry name" value="PPR"/>
    <property type="match status" value="3"/>
</dbReference>
<gene>
    <name evidence="2" type="ORF">BU23DRAFT_558803</name>
</gene>
<dbReference type="Proteomes" id="UP000800036">
    <property type="component" value="Unassembled WGS sequence"/>
</dbReference>